<keyword evidence="5 7" id="KW-0472">Membrane</keyword>
<dbReference type="GO" id="GO:0016020">
    <property type="term" value="C:membrane"/>
    <property type="evidence" value="ECO:0007669"/>
    <property type="project" value="UniProtKB-SubCell"/>
</dbReference>
<keyword evidence="4 7" id="KW-1133">Transmembrane helix</keyword>
<dbReference type="GO" id="GO:0006644">
    <property type="term" value="P:phospholipid metabolic process"/>
    <property type="evidence" value="ECO:0007669"/>
    <property type="project" value="InterPro"/>
</dbReference>
<dbReference type="CDD" id="cd03390">
    <property type="entry name" value="PAP2_containing_1_like"/>
    <property type="match status" value="1"/>
</dbReference>
<evidence type="ECO:0000256" key="4">
    <source>
        <dbReference type="ARBA" id="ARBA00022989"/>
    </source>
</evidence>
<keyword evidence="3 7" id="KW-0812">Transmembrane</keyword>
<feature type="transmembrane region" description="Helical" evidence="7">
    <location>
        <begin position="21"/>
        <end position="44"/>
    </location>
</feature>
<comment type="similarity">
    <text evidence="2">Belongs to the PA-phosphatase related phosphoesterase family.</text>
</comment>
<feature type="region of interest" description="Disordered" evidence="6">
    <location>
        <begin position="255"/>
        <end position="286"/>
    </location>
</feature>
<evidence type="ECO:0000256" key="1">
    <source>
        <dbReference type="ARBA" id="ARBA00004141"/>
    </source>
</evidence>
<accession>A0A9Q9AJ03</accession>
<feature type="transmembrane region" description="Helical" evidence="7">
    <location>
        <begin position="331"/>
        <end position="350"/>
    </location>
</feature>
<organism evidence="9 10">
    <name type="scientific">Septoria linicola</name>
    <dbReference type="NCBI Taxonomy" id="215465"/>
    <lineage>
        <taxon>Eukaryota</taxon>
        <taxon>Fungi</taxon>
        <taxon>Dikarya</taxon>
        <taxon>Ascomycota</taxon>
        <taxon>Pezizomycotina</taxon>
        <taxon>Dothideomycetes</taxon>
        <taxon>Dothideomycetidae</taxon>
        <taxon>Mycosphaerellales</taxon>
        <taxon>Mycosphaerellaceae</taxon>
        <taxon>Septoria</taxon>
    </lineage>
</organism>
<dbReference type="InterPro" id="IPR000326">
    <property type="entry name" value="PAP2/HPO"/>
</dbReference>
<evidence type="ECO:0000256" key="5">
    <source>
        <dbReference type="ARBA" id="ARBA00023136"/>
    </source>
</evidence>
<evidence type="ECO:0000259" key="8">
    <source>
        <dbReference type="Pfam" id="PF01569"/>
    </source>
</evidence>
<feature type="domain" description="Phosphatidic acid phosphatase type 2/haloperoxidase" evidence="8">
    <location>
        <begin position="118"/>
        <end position="220"/>
    </location>
</feature>
<evidence type="ECO:0000256" key="3">
    <source>
        <dbReference type="ARBA" id="ARBA00022692"/>
    </source>
</evidence>
<dbReference type="GO" id="GO:0008195">
    <property type="term" value="F:phosphatidate phosphatase activity"/>
    <property type="evidence" value="ECO:0007669"/>
    <property type="project" value="TreeGrafter"/>
</dbReference>
<dbReference type="EMBL" id="CP099418">
    <property type="protein sequence ID" value="USW46791.1"/>
    <property type="molecule type" value="Genomic_DNA"/>
</dbReference>
<feature type="compositionally biased region" description="Polar residues" evidence="6">
    <location>
        <begin position="272"/>
        <end position="283"/>
    </location>
</feature>
<keyword evidence="10" id="KW-1185">Reference proteome</keyword>
<evidence type="ECO:0000256" key="2">
    <source>
        <dbReference type="ARBA" id="ARBA00008816"/>
    </source>
</evidence>
<dbReference type="Pfam" id="PF01569">
    <property type="entry name" value="PAP2"/>
    <property type="match status" value="2"/>
</dbReference>
<feature type="domain" description="Phosphatidic acid phosphatase type 2/haloperoxidase" evidence="8">
    <location>
        <begin position="296"/>
        <end position="354"/>
    </location>
</feature>
<evidence type="ECO:0000313" key="10">
    <source>
        <dbReference type="Proteomes" id="UP001056384"/>
    </source>
</evidence>
<dbReference type="Gene3D" id="1.20.144.10">
    <property type="entry name" value="Phosphatidic acid phosphatase type 2/haloperoxidase"/>
    <property type="match status" value="2"/>
</dbReference>
<evidence type="ECO:0000313" key="9">
    <source>
        <dbReference type="EMBL" id="USW46791.1"/>
    </source>
</evidence>
<dbReference type="PANTHER" id="PTHR10165:SF154">
    <property type="entry name" value="PAP2 DOMAIN PROTEIN (AFU_ORTHOLOGUE AFUA_1G09730)"/>
    <property type="match status" value="1"/>
</dbReference>
<dbReference type="GO" id="GO:0046839">
    <property type="term" value="P:phospholipid dephosphorylation"/>
    <property type="evidence" value="ECO:0007669"/>
    <property type="project" value="TreeGrafter"/>
</dbReference>
<dbReference type="InterPro" id="IPR043216">
    <property type="entry name" value="PAP-like"/>
</dbReference>
<comment type="subcellular location">
    <subcellularLocation>
        <location evidence="1">Membrane</location>
        <topology evidence="1">Multi-pass membrane protein</topology>
    </subcellularLocation>
</comment>
<reference evidence="9" key="1">
    <citation type="submission" date="2022-06" db="EMBL/GenBank/DDBJ databases">
        <title>Complete genome sequences of two strains of the flax pathogen Septoria linicola.</title>
        <authorList>
            <person name="Lapalu N."/>
            <person name="Simon A."/>
            <person name="Demenou B."/>
            <person name="Paumier D."/>
            <person name="Guillot M.-P."/>
            <person name="Gout L."/>
            <person name="Valade R."/>
        </authorList>
    </citation>
    <scope>NUCLEOTIDE SEQUENCE</scope>
    <source>
        <strain evidence="9">SE15195</strain>
    </source>
</reference>
<protein>
    <submittedName>
        <fullName evidence="9">Phosphatidic acid phosphatase type 2/haloperoxidase</fullName>
    </submittedName>
</protein>
<dbReference type="InterPro" id="IPR036938">
    <property type="entry name" value="PAP2/HPO_sf"/>
</dbReference>
<evidence type="ECO:0000256" key="7">
    <source>
        <dbReference type="SAM" id="Phobius"/>
    </source>
</evidence>
<feature type="transmembrane region" description="Helical" evidence="7">
    <location>
        <begin position="305"/>
        <end position="325"/>
    </location>
</feature>
<evidence type="ECO:0000256" key="6">
    <source>
        <dbReference type="SAM" id="MobiDB-lite"/>
    </source>
</evidence>
<proteinExistence type="inferred from homology"/>
<sequence length="406" mass="44664">MNRGTIMSAAREMGQPSKKLIASYIFDWVIIIVFAGAGGLLSLVHPKHRPFSLLNQEISYPYVEESVPVWMLGVVAFLVPAGIITLITLIFVPGGEVRRISTRSQVLRLKLWELEKGLAGLCLSVAVGFFVTQGMKNLFGKPRPNLLARCEPNLEDLMSSYVGGLGQDISARWTLVDSSICTQTDVEKLQDGFRSFPSGHASWSWSGLLYLTLYFCSKFGIGLPHLPAVFTNQQQKGPLPSNDHELLPLHANRARGTSYETKREEGDDSDFTHSSNAHQNQSMSTTTTTSNLLSVRNAAAAPPNYLIIPALLPIAVAVYICSTRWAEFYHFGFDIIFGSLIGISTAWLAFRWYHLPISRGQGWAWGARSKDRSFAIGVGSSGYVGDEGWYGRRKGAGAEVDVANRA</sequence>
<dbReference type="OrthoDB" id="8907274at2759"/>
<dbReference type="SUPFAM" id="SSF48317">
    <property type="entry name" value="Acid phosphatase/Vanadium-dependent haloperoxidase"/>
    <property type="match status" value="2"/>
</dbReference>
<dbReference type="Proteomes" id="UP001056384">
    <property type="component" value="Chromosome 1"/>
</dbReference>
<name>A0A9Q9AJ03_9PEZI</name>
<dbReference type="AlphaFoldDB" id="A0A9Q9AJ03"/>
<feature type="transmembrane region" description="Helical" evidence="7">
    <location>
        <begin position="69"/>
        <end position="93"/>
    </location>
</feature>
<dbReference type="PANTHER" id="PTHR10165">
    <property type="entry name" value="LIPID PHOSPHATE PHOSPHATASE"/>
    <property type="match status" value="1"/>
</dbReference>
<feature type="transmembrane region" description="Helical" evidence="7">
    <location>
        <begin position="114"/>
        <end position="135"/>
    </location>
</feature>
<gene>
    <name evidence="9" type="ORF">Slin15195_G001100</name>
</gene>